<evidence type="ECO:0000313" key="2">
    <source>
        <dbReference type="EMBL" id="KAG9449768.1"/>
    </source>
</evidence>
<dbReference type="AlphaFoldDB" id="A0AAV7ELQ3"/>
<feature type="region of interest" description="Disordered" evidence="1">
    <location>
        <begin position="181"/>
        <end position="331"/>
    </location>
</feature>
<feature type="compositionally biased region" description="Basic residues" evidence="1">
    <location>
        <begin position="233"/>
        <end position="242"/>
    </location>
</feature>
<keyword evidence="3" id="KW-1185">Reference proteome</keyword>
<evidence type="ECO:0000313" key="3">
    <source>
        <dbReference type="Proteomes" id="UP000825729"/>
    </source>
</evidence>
<reference evidence="2 3" key="1">
    <citation type="submission" date="2021-07" db="EMBL/GenBank/DDBJ databases">
        <title>The Aristolochia fimbriata genome: insights into angiosperm evolution, floral development and chemical biosynthesis.</title>
        <authorList>
            <person name="Jiao Y."/>
        </authorList>
    </citation>
    <scope>NUCLEOTIDE SEQUENCE [LARGE SCALE GENOMIC DNA]</scope>
    <source>
        <strain evidence="2">IBCAS-2021</strain>
        <tissue evidence="2">Leaf</tissue>
    </source>
</reference>
<sequence>MGLTGVIDVDPLLRLQHLRTVSVARNNFDGPFPDFSKIGVLKSLYLSRNAFSGQIPRSLKKVLLSHKRFTGPIPTSLVGATKLIELRLDDNQFSGRIPDFKQPGLKVVNVSHNSLEGPIPAAFSNMDAELFAENGNLCGEPLDDSCGGSWTKLSTPLLVVLIILGTACGSGDRVGFAGVLPRQRGGGGGRTRADGVQREENGRREQTGTRFPPVRERRQETRQGAATGIVGKARLRRHRPRAVRAAGPHESLRGGSAQQQLRFVLQGGSPHRPRPGGEEVPGDERRRKRRLPPTHETPRPTQTAQPPPPSLLSTTGESRSSSSPTSSATKA</sequence>
<comment type="caution">
    <text evidence="2">The sequence shown here is derived from an EMBL/GenBank/DDBJ whole genome shotgun (WGS) entry which is preliminary data.</text>
</comment>
<dbReference type="Pfam" id="PF00560">
    <property type="entry name" value="LRR_1"/>
    <property type="match status" value="2"/>
</dbReference>
<dbReference type="InterPro" id="IPR001611">
    <property type="entry name" value="Leu-rich_rpt"/>
</dbReference>
<evidence type="ECO:0000256" key="1">
    <source>
        <dbReference type="SAM" id="MobiDB-lite"/>
    </source>
</evidence>
<feature type="compositionally biased region" description="Basic and acidic residues" evidence="1">
    <location>
        <begin position="191"/>
        <end position="221"/>
    </location>
</feature>
<organism evidence="2 3">
    <name type="scientific">Aristolochia fimbriata</name>
    <name type="common">White veined hardy Dutchman's pipe vine</name>
    <dbReference type="NCBI Taxonomy" id="158543"/>
    <lineage>
        <taxon>Eukaryota</taxon>
        <taxon>Viridiplantae</taxon>
        <taxon>Streptophyta</taxon>
        <taxon>Embryophyta</taxon>
        <taxon>Tracheophyta</taxon>
        <taxon>Spermatophyta</taxon>
        <taxon>Magnoliopsida</taxon>
        <taxon>Magnoliidae</taxon>
        <taxon>Piperales</taxon>
        <taxon>Aristolochiaceae</taxon>
        <taxon>Aristolochia</taxon>
    </lineage>
</organism>
<dbReference type="Gene3D" id="3.80.10.10">
    <property type="entry name" value="Ribonuclease Inhibitor"/>
    <property type="match status" value="1"/>
</dbReference>
<feature type="compositionally biased region" description="Low complexity" evidence="1">
    <location>
        <begin position="311"/>
        <end position="331"/>
    </location>
</feature>
<protein>
    <submittedName>
        <fullName evidence="2">Uncharacterized protein</fullName>
    </submittedName>
</protein>
<dbReference type="PANTHER" id="PTHR48007:SF64">
    <property type="entry name" value="POLLEN RECEPTOR-LIKE KINASE 1"/>
    <property type="match status" value="1"/>
</dbReference>
<dbReference type="PANTHER" id="PTHR48007">
    <property type="entry name" value="LEUCINE-RICH REPEAT RECEPTOR-LIKE PROTEIN KINASE PXC1"/>
    <property type="match status" value="1"/>
</dbReference>
<proteinExistence type="predicted"/>
<accession>A0AAV7ELQ3</accession>
<gene>
    <name evidence="2" type="ORF">H6P81_009733</name>
</gene>
<dbReference type="InterPro" id="IPR032675">
    <property type="entry name" value="LRR_dom_sf"/>
</dbReference>
<dbReference type="SUPFAM" id="SSF52058">
    <property type="entry name" value="L domain-like"/>
    <property type="match status" value="1"/>
</dbReference>
<name>A0AAV7ELQ3_ARIFI</name>
<dbReference type="EMBL" id="JAINDJ010000004">
    <property type="protein sequence ID" value="KAG9449768.1"/>
    <property type="molecule type" value="Genomic_DNA"/>
</dbReference>
<dbReference type="Proteomes" id="UP000825729">
    <property type="component" value="Unassembled WGS sequence"/>
</dbReference>
<dbReference type="InterPro" id="IPR046959">
    <property type="entry name" value="PRK1-6/SRF4-like"/>
</dbReference>